<name>A0ABQ5NA05_9CLOT</name>
<dbReference type="EMBL" id="BRXR01000001">
    <property type="protein sequence ID" value="GLC32088.1"/>
    <property type="molecule type" value="Genomic_DNA"/>
</dbReference>
<comment type="caution">
    <text evidence="3">The sequence shown here is derived from an EMBL/GenBank/DDBJ whole genome shotgun (WGS) entry which is preliminary data.</text>
</comment>
<evidence type="ECO:0000259" key="2">
    <source>
        <dbReference type="Pfam" id="PF13739"/>
    </source>
</evidence>
<feature type="domain" description="Deacetylase PdaC" evidence="2">
    <location>
        <begin position="51"/>
        <end position="147"/>
    </location>
</feature>
<dbReference type="Pfam" id="PF11738">
    <property type="entry name" value="DUF3298"/>
    <property type="match status" value="1"/>
</dbReference>
<evidence type="ECO:0000259" key="1">
    <source>
        <dbReference type="Pfam" id="PF11738"/>
    </source>
</evidence>
<protein>
    <submittedName>
        <fullName evidence="3">Ferritin</fullName>
    </submittedName>
</protein>
<dbReference type="Proteomes" id="UP001208567">
    <property type="component" value="Unassembled WGS sequence"/>
</dbReference>
<dbReference type="InterPro" id="IPR025303">
    <property type="entry name" value="PdaC"/>
</dbReference>
<organism evidence="3 4">
    <name type="scientific">Clostridium omnivorum</name>
    <dbReference type="NCBI Taxonomy" id="1604902"/>
    <lineage>
        <taxon>Bacteria</taxon>
        <taxon>Bacillati</taxon>
        <taxon>Bacillota</taxon>
        <taxon>Clostridia</taxon>
        <taxon>Eubacteriales</taxon>
        <taxon>Clostridiaceae</taxon>
        <taxon>Clostridium</taxon>
    </lineage>
</organism>
<dbReference type="Gene3D" id="3.90.640.20">
    <property type="entry name" value="Heat-shock cognate protein, ATPase"/>
    <property type="match status" value="1"/>
</dbReference>
<proteinExistence type="predicted"/>
<dbReference type="RefSeq" id="WP_264851398.1">
    <property type="nucleotide sequence ID" value="NZ_BRXR01000001.1"/>
</dbReference>
<evidence type="ECO:0000313" key="3">
    <source>
        <dbReference type="EMBL" id="GLC32088.1"/>
    </source>
</evidence>
<feature type="domain" description="DUF3298" evidence="1">
    <location>
        <begin position="165"/>
        <end position="241"/>
    </location>
</feature>
<evidence type="ECO:0000313" key="4">
    <source>
        <dbReference type="Proteomes" id="UP001208567"/>
    </source>
</evidence>
<gene>
    <name evidence="3" type="ORF">bsdE14_34980</name>
</gene>
<dbReference type="Pfam" id="PF13739">
    <property type="entry name" value="PdaC"/>
    <property type="match status" value="1"/>
</dbReference>
<sequence length="251" mass="28848">MKKFLYLLPIIFLSIIPISPPLNNTSYNDKASIMTTSLSDSSIKFMSKEIQSKDSFLELNLKYPVLSGLENKAKQDQINAVFKNYIDKISNEMKKCSLKNSKNNTENQTPLTPYTATTDFEVKHIGKSIISLYINYYQYTGGAHGMHGKKPFNFDLTSGRQLELKDIFKIGTDYKKLLSVEIEKQMKQKQVHYFDDAAYTIKSLPNTQPFYFTNTGIVIYYGLYEITPYADGPQEFTIPYDYVKDYLIVSP</sequence>
<accession>A0ABQ5NA05</accession>
<dbReference type="Gene3D" id="3.30.565.40">
    <property type="entry name" value="Fervidobacterium nodosum Rt17-B1 like"/>
    <property type="match status" value="1"/>
</dbReference>
<dbReference type="InterPro" id="IPR021729">
    <property type="entry name" value="DUF3298"/>
</dbReference>
<dbReference type="InterPro" id="IPR037126">
    <property type="entry name" value="PdaC/RsiV-like_sf"/>
</dbReference>
<reference evidence="3 4" key="1">
    <citation type="journal article" date="2024" name="Int. J. Syst. Evol. Microbiol.">
        <title>Clostridium omnivorum sp. nov., isolated from anoxic soil under the treatment of reductive soil disinfestation.</title>
        <authorList>
            <person name="Ueki A."/>
            <person name="Tonouchi A."/>
            <person name="Kaku N."/>
            <person name="Honma S."/>
            <person name="Ueki K."/>
        </authorList>
    </citation>
    <scope>NUCLEOTIDE SEQUENCE [LARGE SCALE GENOMIC DNA]</scope>
    <source>
        <strain evidence="3 4">E14</strain>
    </source>
</reference>
<keyword evidence="4" id="KW-1185">Reference proteome</keyword>